<gene>
    <name evidence="1" type="ORF">TSUD_232280</name>
</gene>
<proteinExistence type="predicted"/>
<protein>
    <submittedName>
        <fullName evidence="1">Uncharacterized protein</fullName>
    </submittedName>
</protein>
<dbReference type="AlphaFoldDB" id="A0A2Z6LN02"/>
<dbReference type="Proteomes" id="UP000242715">
    <property type="component" value="Unassembled WGS sequence"/>
</dbReference>
<sequence>MRLVEAGLKPGGSFKESLVKMPPQNFEDFQRRYASFADEDNNKQVNQRSASPPLACRRSSVAGCLWSFVGVPSPEFLRVGCGSLPHLVLISTPFPTFLSFPSYSFGVASGCIFDCWGSIWVLVGGSILAEFIGLGL</sequence>
<evidence type="ECO:0000313" key="2">
    <source>
        <dbReference type="Proteomes" id="UP000242715"/>
    </source>
</evidence>
<reference evidence="2" key="1">
    <citation type="journal article" date="2017" name="Front. Plant Sci.">
        <title>Climate Clever Clovers: New Paradigm to Reduce the Environmental Footprint of Ruminants by Breeding Low Methanogenic Forages Utilizing Haplotype Variation.</title>
        <authorList>
            <person name="Kaur P."/>
            <person name="Appels R."/>
            <person name="Bayer P.E."/>
            <person name="Keeble-Gagnere G."/>
            <person name="Wang J."/>
            <person name="Hirakawa H."/>
            <person name="Shirasawa K."/>
            <person name="Vercoe P."/>
            <person name="Stefanova K."/>
            <person name="Durmic Z."/>
            <person name="Nichols P."/>
            <person name="Revell C."/>
            <person name="Isobe S.N."/>
            <person name="Edwards D."/>
            <person name="Erskine W."/>
        </authorList>
    </citation>
    <scope>NUCLEOTIDE SEQUENCE [LARGE SCALE GENOMIC DNA]</scope>
    <source>
        <strain evidence="2">cv. Daliak</strain>
    </source>
</reference>
<organism evidence="1 2">
    <name type="scientific">Trifolium subterraneum</name>
    <name type="common">Subterranean clover</name>
    <dbReference type="NCBI Taxonomy" id="3900"/>
    <lineage>
        <taxon>Eukaryota</taxon>
        <taxon>Viridiplantae</taxon>
        <taxon>Streptophyta</taxon>
        <taxon>Embryophyta</taxon>
        <taxon>Tracheophyta</taxon>
        <taxon>Spermatophyta</taxon>
        <taxon>Magnoliopsida</taxon>
        <taxon>eudicotyledons</taxon>
        <taxon>Gunneridae</taxon>
        <taxon>Pentapetalae</taxon>
        <taxon>rosids</taxon>
        <taxon>fabids</taxon>
        <taxon>Fabales</taxon>
        <taxon>Fabaceae</taxon>
        <taxon>Papilionoideae</taxon>
        <taxon>50 kb inversion clade</taxon>
        <taxon>NPAAA clade</taxon>
        <taxon>Hologalegina</taxon>
        <taxon>IRL clade</taxon>
        <taxon>Trifolieae</taxon>
        <taxon>Trifolium</taxon>
    </lineage>
</organism>
<dbReference type="EMBL" id="DF973170">
    <property type="protein sequence ID" value="GAU17352.1"/>
    <property type="molecule type" value="Genomic_DNA"/>
</dbReference>
<accession>A0A2Z6LN02</accession>
<evidence type="ECO:0000313" key="1">
    <source>
        <dbReference type="EMBL" id="GAU17352.1"/>
    </source>
</evidence>
<name>A0A2Z6LN02_TRISU</name>
<keyword evidence="2" id="KW-1185">Reference proteome</keyword>